<feature type="domain" description="HAMP" evidence="9">
    <location>
        <begin position="307"/>
        <end position="348"/>
    </location>
</feature>
<evidence type="ECO:0008006" key="13">
    <source>
        <dbReference type="Google" id="ProtNLM"/>
    </source>
</evidence>
<dbReference type="Gene3D" id="1.10.287.950">
    <property type="entry name" value="Methyl-accepting chemotaxis protein"/>
    <property type="match status" value="1"/>
</dbReference>
<evidence type="ECO:0000256" key="2">
    <source>
        <dbReference type="ARBA" id="ARBA00022500"/>
    </source>
</evidence>
<evidence type="ECO:0000313" key="11">
    <source>
        <dbReference type="EMBL" id="NDY96238.1"/>
    </source>
</evidence>
<keyword evidence="2" id="KW-0145">Chemotaxis</keyword>
<evidence type="ECO:0000313" key="12">
    <source>
        <dbReference type="Proteomes" id="UP000484885"/>
    </source>
</evidence>
<dbReference type="PROSITE" id="PS50885">
    <property type="entry name" value="HAMP"/>
    <property type="match status" value="1"/>
</dbReference>
<keyword evidence="3 5" id="KW-0807">Transducer</keyword>
<evidence type="ECO:0000256" key="1">
    <source>
        <dbReference type="ARBA" id="ARBA00004370"/>
    </source>
</evidence>
<protein>
    <recommendedName>
        <fullName evidence="13">Methyl-accepting transducer domain-containing protein</fullName>
    </recommendedName>
</protein>
<dbReference type="Proteomes" id="UP000484885">
    <property type="component" value="Unassembled WGS sequence"/>
</dbReference>
<dbReference type="GO" id="GO:0004888">
    <property type="term" value="F:transmembrane signaling receptor activity"/>
    <property type="evidence" value="ECO:0007669"/>
    <property type="project" value="TreeGrafter"/>
</dbReference>
<accession>A0A845UZP3</accession>
<dbReference type="Pfam" id="PF00015">
    <property type="entry name" value="MCPsignal"/>
    <property type="match status" value="1"/>
</dbReference>
<evidence type="ECO:0000256" key="6">
    <source>
        <dbReference type="SAM" id="MobiDB-lite"/>
    </source>
</evidence>
<feature type="region of interest" description="Disordered" evidence="6">
    <location>
        <begin position="547"/>
        <end position="567"/>
    </location>
</feature>
<comment type="similarity">
    <text evidence="4">Belongs to the methyl-accepting chemotaxis (MCP) protein family.</text>
</comment>
<feature type="compositionally biased region" description="Polar residues" evidence="6">
    <location>
        <begin position="365"/>
        <end position="374"/>
    </location>
</feature>
<dbReference type="InterPro" id="IPR003660">
    <property type="entry name" value="HAMP_dom"/>
</dbReference>
<name>A0A845UZP3_9GAMM</name>
<evidence type="ECO:0000256" key="3">
    <source>
        <dbReference type="ARBA" id="ARBA00023224"/>
    </source>
</evidence>
<dbReference type="SMART" id="SM00283">
    <property type="entry name" value="MA"/>
    <property type="match status" value="1"/>
</dbReference>
<evidence type="ECO:0000259" key="8">
    <source>
        <dbReference type="PROSITE" id="PS50111"/>
    </source>
</evidence>
<evidence type="ECO:0000259" key="10">
    <source>
        <dbReference type="PROSITE" id="PS50906"/>
    </source>
</evidence>
<dbReference type="PROSITE" id="PS50111">
    <property type="entry name" value="CHEMOTAXIS_TRANSDUC_2"/>
    <property type="match status" value="1"/>
</dbReference>
<sequence length="591" mass="62630">MTSTERAVELSIQVSEVVHQLQIERGMSAGFLGSDGEGFERELASQRDVVDEQRAALQAFLDDFDVDSLGLEIAAALDGALASMQDISRHRGAVDGLSIPVSESLEFYTGLTQEFIGLMELLGSLSEHPEIARMSGAYTNMVYLKDLAGVERAVLSNVFAADQFSGQLFARLAGIVAGQETFAQVFRGLASSEQIGRFEELMGRSEAIEAERLRQRAFERFETGGFGIDSTVWFQAQTRKMGLLREMESLLAADLAQRANALRQAAQAQLWGFVLRAVIVIGATLFLAFYVSRILFRQLGGEPSYGQAVIARVAAGDLSVRVAVQGSDEASLLGSVRAMVAKLSEIVGSVNAAADELASASQQVSSTSENLSQGASEQSASVEQVSASMEEMSASIAQNSENARVTNELSSRSAEEANAGGTAVADTVEAMRSIAEKIQIIDEIAYQTNLLALNAAIEAARAGEHGKGFAVVAAEVRKLAERSQLAASEIGTVAATSVATAEQAGKALEGLVPAIEKTSQLVQEITAASGEQASGASQISDAMSQLNSVTQQSASSSEELAATSEELSGQAMQLQQLMSFFQLEHRQGKPS</sequence>
<organism evidence="11 12">
    <name type="scientific">Wenzhouxiangella limi</name>
    <dbReference type="NCBI Taxonomy" id="2707351"/>
    <lineage>
        <taxon>Bacteria</taxon>
        <taxon>Pseudomonadati</taxon>
        <taxon>Pseudomonadota</taxon>
        <taxon>Gammaproteobacteria</taxon>
        <taxon>Chromatiales</taxon>
        <taxon>Wenzhouxiangellaceae</taxon>
        <taxon>Wenzhouxiangella</taxon>
    </lineage>
</organism>
<feature type="domain" description="Methyl-accepting transducer" evidence="8">
    <location>
        <begin position="353"/>
        <end position="568"/>
    </location>
</feature>
<proteinExistence type="inferred from homology"/>
<dbReference type="Pfam" id="PF08376">
    <property type="entry name" value="NIT"/>
    <property type="match status" value="1"/>
</dbReference>
<dbReference type="FunFam" id="1.10.287.950:FF:000001">
    <property type="entry name" value="Methyl-accepting chemotaxis sensory transducer"/>
    <property type="match status" value="1"/>
</dbReference>
<dbReference type="GO" id="GO:0006935">
    <property type="term" value="P:chemotaxis"/>
    <property type="evidence" value="ECO:0007669"/>
    <property type="project" value="UniProtKB-KW"/>
</dbReference>
<dbReference type="PROSITE" id="PS50906">
    <property type="entry name" value="NIT"/>
    <property type="match status" value="1"/>
</dbReference>
<feature type="compositionally biased region" description="Polar residues" evidence="6">
    <location>
        <begin position="396"/>
        <end position="412"/>
    </location>
</feature>
<dbReference type="GO" id="GO:0007165">
    <property type="term" value="P:signal transduction"/>
    <property type="evidence" value="ECO:0007669"/>
    <property type="project" value="UniProtKB-KW"/>
</dbReference>
<dbReference type="PANTHER" id="PTHR43531">
    <property type="entry name" value="PROTEIN ICFG"/>
    <property type="match status" value="1"/>
</dbReference>
<keyword evidence="7" id="KW-1133">Transmembrane helix</keyword>
<reference evidence="11 12" key="1">
    <citation type="submission" date="2020-02" db="EMBL/GenBank/DDBJ databases">
        <authorList>
            <person name="Zhang X.-Y."/>
        </authorList>
    </citation>
    <scope>NUCLEOTIDE SEQUENCE [LARGE SCALE GENOMIC DNA]</scope>
    <source>
        <strain evidence="11 12">C33</strain>
    </source>
</reference>
<dbReference type="InterPro" id="IPR004089">
    <property type="entry name" value="MCPsignal_dom"/>
</dbReference>
<evidence type="ECO:0000259" key="9">
    <source>
        <dbReference type="PROSITE" id="PS50885"/>
    </source>
</evidence>
<feature type="region of interest" description="Disordered" evidence="6">
    <location>
        <begin position="365"/>
        <end position="384"/>
    </location>
</feature>
<dbReference type="AlphaFoldDB" id="A0A845UZP3"/>
<comment type="subcellular location">
    <subcellularLocation>
        <location evidence="1">Membrane</location>
    </subcellularLocation>
</comment>
<dbReference type="SUPFAM" id="SSF58104">
    <property type="entry name" value="Methyl-accepting chemotaxis protein (MCP) signaling domain"/>
    <property type="match status" value="1"/>
</dbReference>
<feature type="transmembrane region" description="Helical" evidence="7">
    <location>
        <begin position="270"/>
        <end position="291"/>
    </location>
</feature>
<gene>
    <name evidence="11" type="ORF">G3I74_10890</name>
</gene>
<dbReference type="EMBL" id="JAAGSC010000041">
    <property type="protein sequence ID" value="NDY96238.1"/>
    <property type="molecule type" value="Genomic_DNA"/>
</dbReference>
<feature type="domain" description="NIT" evidence="10">
    <location>
        <begin position="12"/>
        <end position="262"/>
    </location>
</feature>
<keyword evidence="12" id="KW-1185">Reference proteome</keyword>
<evidence type="ECO:0000256" key="7">
    <source>
        <dbReference type="SAM" id="Phobius"/>
    </source>
</evidence>
<evidence type="ECO:0000256" key="5">
    <source>
        <dbReference type="PROSITE-ProRule" id="PRU00284"/>
    </source>
</evidence>
<evidence type="ECO:0000256" key="4">
    <source>
        <dbReference type="ARBA" id="ARBA00029447"/>
    </source>
</evidence>
<dbReference type="PANTHER" id="PTHR43531:SF11">
    <property type="entry name" value="METHYL-ACCEPTING CHEMOTAXIS PROTEIN 3"/>
    <property type="match status" value="1"/>
</dbReference>
<feature type="compositionally biased region" description="Low complexity" evidence="6">
    <location>
        <begin position="375"/>
        <end position="384"/>
    </location>
</feature>
<keyword evidence="7" id="KW-0812">Transmembrane</keyword>
<dbReference type="InterPro" id="IPR010910">
    <property type="entry name" value="Nitrate/nitrite_sensing_bac"/>
</dbReference>
<dbReference type="InterPro" id="IPR013587">
    <property type="entry name" value="Nitrate/nitrite_sensing"/>
</dbReference>
<dbReference type="InterPro" id="IPR051310">
    <property type="entry name" value="MCP_chemotaxis"/>
</dbReference>
<comment type="caution">
    <text evidence="11">The sequence shown here is derived from an EMBL/GenBank/DDBJ whole genome shotgun (WGS) entry which is preliminary data.</text>
</comment>
<keyword evidence="7" id="KW-0472">Membrane</keyword>
<feature type="region of interest" description="Disordered" evidence="6">
    <location>
        <begin position="396"/>
        <end position="420"/>
    </location>
</feature>
<dbReference type="GO" id="GO:0005886">
    <property type="term" value="C:plasma membrane"/>
    <property type="evidence" value="ECO:0007669"/>
    <property type="project" value="TreeGrafter"/>
</dbReference>
<feature type="compositionally biased region" description="Low complexity" evidence="6">
    <location>
        <begin position="550"/>
        <end position="567"/>
    </location>
</feature>